<evidence type="ECO:0000313" key="3">
    <source>
        <dbReference type="Proteomes" id="UP000691718"/>
    </source>
</evidence>
<dbReference type="EMBL" id="CAJQZP010001287">
    <property type="protein sequence ID" value="CAG5036362.1"/>
    <property type="molecule type" value="Genomic_DNA"/>
</dbReference>
<dbReference type="AlphaFoldDB" id="A0A8S3XP43"/>
<feature type="compositionally biased region" description="Polar residues" evidence="1">
    <location>
        <begin position="70"/>
        <end position="84"/>
    </location>
</feature>
<reference evidence="2" key="1">
    <citation type="submission" date="2021-04" db="EMBL/GenBank/DDBJ databases">
        <authorList>
            <person name="Tunstrom K."/>
        </authorList>
    </citation>
    <scope>NUCLEOTIDE SEQUENCE</scope>
</reference>
<comment type="caution">
    <text evidence="2">The sequence shown here is derived from an EMBL/GenBank/DDBJ whole genome shotgun (WGS) entry which is preliminary data.</text>
</comment>
<protein>
    <submittedName>
        <fullName evidence="2">(apollo) hypothetical protein</fullName>
    </submittedName>
</protein>
<evidence type="ECO:0000313" key="2">
    <source>
        <dbReference type="EMBL" id="CAG5036362.1"/>
    </source>
</evidence>
<feature type="compositionally biased region" description="Polar residues" evidence="1">
    <location>
        <begin position="1"/>
        <end position="16"/>
    </location>
</feature>
<feature type="compositionally biased region" description="Polar residues" evidence="1">
    <location>
        <begin position="24"/>
        <end position="41"/>
    </location>
</feature>
<organism evidence="2 3">
    <name type="scientific">Parnassius apollo</name>
    <name type="common">Apollo butterfly</name>
    <name type="synonym">Papilio apollo</name>
    <dbReference type="NCBI Taxonomy" id="110799"/>
    <lineage>
        <taxon>Eukaryota</taxon>
        <taxon>Metazoa</taxon>
        <taxon>Ecdysozoa</taxon>
        <taxon>Arthropoda</taxon>
        <taxon>Hexapoda</taxon>
        <taxon>Insecta</taxon>
        <taxon>Pterygota</taxon>
        <taxon>Neoptera</taxon>
        <taxon>Endopterygota</taxon>
        <taxon>Lepidoptera</taxon>
        <taxon>Glossata</taxon>
        <taxon>Ditrysia</taxon>
        <taxon>Papilionoidea</taxon>
        <taxon>Papilionidae</taxon>
        <taxon>Parnassiinae</taxon>
        <taxon>Parnassini</taxon>
        <taxon>Parnassius</taxon>
        <taxon>Parnassius</taxon>
    </lineage>
</organism>
<gene>
    <name evidence="2" type="ORF">PAPOLLO_LOCUS20795</name>
</gene>
<keyword evidence="3" id="KW-1185">Reference proteome</keyword>
<proteinExistence type="predicted"/>
<sequence length="84" mass="9342">MSTATDENITEESLANSAHEDSQNRLNPTPPTQSTSVGDSSVTERPKTFKRPHASYQKSNPSPEIINAEKQMNNKKMNMITLHT</sequence>
<dbReference type="Proteomes" id="UP000691718">
    <property type="component" value="Unassembled WGS sequence"/>
</dbReference>
<evidence type="ECO:0000256" key="1">
    <source>
        <dbReference type="SAM" id="MobiDB-lite"/>
    </source>
</evidence>
<feature type="region of interest" description="Disordered" evidence="1">
    <location>
        <begin position="1"/>
        <end position="84"/>
    </location>
</feature>
<accession>A0A8S3XP43</accession>
<name>A0A8S3XP43_PARAO</name>